<dbReference type="EMBL" id="JACHKZ010000024">
    <property type="protein sequence ID" value="MBB6579203.1"/>
    <property type="molecule type" value="Genomic_DNA"/>
</dbReference>
<evidence type="ECO:0000313" key="3">
    <source>
        <dbReference type="Proteomes" id="UP000562492"/>
    </source>
</evidence>
<sequence length="27" mass="3124">MFTGVGVRDQSRYRLLAQTDRVRPLST</sequence>
<organism evidence="1 3">
    <name type="scientific">Comamonas odontotermitis</name>
    <dbReference type="NCBI Taxonomy" id="379895"/>
    <lineage>
        <taxon>Bacteria</taxon>
        <taxon>Pseudomonadati</taxon>
        <taxon>Pseudomonadota</taxon>
        <taxon>Betaproteobacteria</taxon>
        <taxon>Burkholderiales</taxon>
        <taxon>Comamonadaceae</taxon>
        <taxon>Comamonas</taxon>
    </lineage>
</organism>
<evidence type="ECO:0000313" key="1">
    <source>
        <dbReference type="EMBL" id="MBB6579203.1"/>
    </source>
</evidence>
<evidence type="ECO:0000313" key="2">
    <source>
        <dbReference type="EMBL" id="MBB6579255.1"/>
    </source>
</evidence>
<accession>A0ABR6RJ50</accession>
<gene>
    <name evidence="1" type="ORF">HNP33_003313</name>
    <name evidence="2" type="ORF">HNP33_003365</name>
</gene>
<reference evidence="1 3" key="1">
    <citation type="submission" date="2020-08" db="EMBL/GenBank/DDBJ databases">
        <title>Functional genomics of gut bacteria from endangered species of beetles.</title>
        <authorList>
            <person name="Carlos-Shanley C."/>
        </authorList>
    </citation>
    <scope>NUCLEOTIDE SEQUENCE [LARGE SCALE GENOMIC DNA]</scope>
    <source>
        <strain evidence="1 3">S00124</strain>
    </source>
</reference>
<protein>
    <submittedName>
        <fullName evidence="1">Uncharacterized protein</fullName>
    </submittedName>
</protein>
<feature type="non-terminal residue" evidence="1">
    <location>
        <position position="27"/>
    </location>
</feature>
<name>A0ABR6RJ50_9BURK</name>
<keyword evidence="3" id="KW-1185">Reference proteome</keyword>
<comment type="caution">
    <text evidence="1">The sequence shown here is derived from an EMBL/GenBank/DDBJ whole genome shotgun (WGS) entry which is preliminary data.</text>
</comment>
<dbReference type="EMBL" id="JACHKZ010000026">
    <property type="protein sequence ID" value="MBB6579255.1"/>
    <property type="molecule type" value="Genomic_DNA"/>
</dbReference>
<proteinExistence type="predicted"/>
<dbReference type="Proteomes" id="UP000562492">
    <property type="component" value="Unassembled WGS sequence"/>
</dbReference>